<name>A0A0E9V616_ANGAN</name>
<reference evidence="2" key="1">
    <citation type="submission" date="2014-11" db="EMBL/GenBank/DDBJ databases">
        <authorList>
            <person name="Amaro Gonzalez C."/>
        </authorList>
    </citation>
    <scope>NUCLEOTIDE SEQUENCE</scope>
</reference>
<evidence type="ECO:0000256" key="1">
    <source>
        <dbReference type="SAM" id="MobiDB-lite"/>
    </source>
</evidence>
<accession>A0A0E9V616</accession>
<evidence type="ECO:0000313" key="2">
    <source>
        <dbReference type="EMBL" id="JAH72880.1"/>
    </source>
</evidence>
<sequence>MENGWKDNITSNPQATRQSRNRFNPPTLVDWRKED</sequence>
<reference evidence="2" key="2">
    <citation type="journal article" date="2015" name="Fish Shellfish Immunol.">
        <title>Early steps in the European eel (Anguilla anguilla)-Vibrio vulnificus interaction in the gills: Role of the RtxA13 toxin.</title>
        <authorList>
            <person name="Callol A."/>
            <person name="Pajuelo D."/>
            <person name="Ebbesson L."/>
            <person name="Teles M."/>
            <person name="MacKenzie S."/>
            <person name="Amaro C."/>
        </authorList>
    </citation>
    <scope>NUCLEOTIDE SEQUENCE</scope>
</reference>
<dbReference type="AlphaFoldDB" id="A0A0E9V616"/>
<proteinExistence type="predicted"/>
<protein>
    <submittedName>
        <fullName evidence="2">Uncharacterized protein</fullName>
    </submittedName>
</protein>
<feature type="region of interest" description="Disordered" evidence="1">
    <location>
        <begin position="1"/>
        <end position="35"/>
    </location>
</feature>
<feature type="compositionally biased region" description="Polar residues" evidence="1">
    <location>
        <begin position="8"/>
        <end position="24"/>
    </location>
</feature>
<organism evidence="2">
    <name type="scientific">Anguilla anguilla</name>
    <name type="common">European freshwater eel</name>
    <name type="synonym">Muraena anguilla</name>
    <dbReference type="NCBI Taxonomy" id="7936"/>
    <lineage>
        <taxon>Eukaryota</taxon>
        <taxon>Metazoa</taxon>
        <taxon>Chordata</taxon>
        <taxon>Craniata</taxon>
        <taxon>Vertebrata</taxon>
        <taxon>Euteleostomi</taxon>
        <taxon>Actinopterygii</taxon>
        <taxon>Neopterygii</taxon>
        <taxon>Teleostei</taxon>
        <taxon>Anguilliformes</taxon>
        <taxon>Anguillidae</taxon>
        <taxon>Anguilla</taxon>
    </lineage>
</organism>
<dbReference type="EMBL" id="GBXM01035697">
    <property type="protein sequence ID" value="JAH72880.1"/>
    <property type="molecule type" value="Transcribed_RNA"/>
</dbReference>